<name>A0ABR4A5U7_9LECA</name>
<organism evidence="9 10">
    <name type="scientific">Stereocaulon virgatum</name>
    <dbReference type="NCBI Taxonomy" id="373712"/>
    <lineage>
        <taxon>Eukaryota</taxon>
        <taxon>Fungi</taxon>
        <taxon>Dikarya</taxon>
        <taxon>Ascomycota</taxon>
        <taxon>Pezizomycotina</taxon>
        <taxon>Lecanoromycetes</taxon>
        <taxon>OSLEUM clade</taxon>
        <taxon>Lecanoromycetidae</taxon>
        <taxon>Lecanorales</taxon>
        <taxon>Lecanorineae</taxon>
        <taxon>Stereocaulaceae</taxon>
        <taxon>Stereocaulon</taxon>
    </lineage>
</organism>
<protein>
    <recommendedName>
        <fullName evidence="11">Nucleolar protein 14</fullName>
    </recommendedName>
</protein>
<feature type="region of interest" description="Disordered" evidence="8">
    <location>
        <begin position="1"/>
        <end position="43"/>
    </location>
</feature>
<accession>A0ABR4A5U7</accession>
<feature type="region of interest" description="Disordered" evidence="8">
    <location>
        <begin position="117"/>
        <end position="263"/>
    </location>
</feature>
<keyword evidence="5" id="KW-0539">Nucleus</keyword>
<feature type="region of interest" description="Disordered" evidence="8">
    <location>
        <begin position="907"/>
        <end position="929"/>
    </location>
</feature>
<evidence type="ECO:0000313" key="9">
    <source>
        <dbReference type="EMBL" id="KAL2041287.1"/>
    </source>
</evidence>
<feature type="compositionally biased region" description="Acidic residues" evidence="8">
    <location>
        <begin position="425"/>
        <end position="446"/>
    </location>
</feature>
<evidence type="ECO:0000256" key="1">
    <source>
        <dbReference type="ARBA" id="ARBA00004604"/>
    </source>
</evidence>
<evidence type="ECO:0000313" key="10">
    <source>
        <dbReference type="Proteomes" id="UP001590950"/>
    </source>
</evidence>
<evidence type="ECO:0000256" key="6">
    <source>
        <dbReference type="ARBA" id="ARBA00024695"/>
    </source>
</evidence>
<feature type="compositionally biased region" description="Basic and acidic residues" evidence="8">
    <location>
        <begin position="228"/>
        <end position="237"/>
    </location>
</feature>
<feature type="region of interest" description="Disordered" evidence="8">
    <location>
        <begin position="418"/>
        <end position="446"/>
    </location>
</feature>
<dbReference type="Pfam" id="PF04147">
    <property type="entry name" value="Nop14"/>
    <property type="match status" value="1"/>
</dbReference>
<feature type="compositionally biased region" description="Acidic residues" evidence="8">
    <location>
        <begin position="362"/>
        <end position="372"/>
    </location>
</feature>
<feature type="compositionally biased region" description="Acidic residues" evidence="8">
    <location>
        <begin position="153"/>
        <end position="162"/>
    </location>
</feature>
<comment type="caution">
    <text evidence="9">The sequence shown here is derived from an EMBL/GenBank/DDBJ whole genome shotgun (WGS) entry which is preliminary data.</text>
</comment>
<evidence type="ECO:0000256" key="5">
    <source>
        <dbReference type="ARBA" id="ARBA00023242"/>
    </source>
</evidence>
<feature type="compositionally biased region" description="Basic and acidic residues" evidence="8">
    <location>
        <begin position="910"/>
        <end position="929"/>
    </location>
</feature>
<feature type="coiled-coil region" evidence="7">
    <location>
        <begin position="853"/>
        <end position="906"/>
    </location>
</feature>
<reference evidence="9 10" key="1">
    <citation type="submission" date="2024-09" db="EMBL/GenBank/DDBJ databases">
        <title>Rethinking Asexuality: The Enigmatic Case of Functional Sexual Genes in Lepraria (Stereocaulaceae).</title>
        <authorList>
            <person name="Doellman M."/>
            <person name="Sun Y."/>
            <person name="Barcenas-Pena A."/>
            <person name="Lumbsch H.T."/>
            <person name="Grewe F."/>
        </authorList>
    </citation>
    <scope>NUCLEOTIDE SEQUENCE [LARGE SCALE GENOMIC DNA]</scope>
    <source>
        <strain evidence="9 10">Mercado 3170</strain>
    </source>
</reference>
<evidence type="ECO:0000256" key="7">
    <source>
        <dbReference type="SAM" id="Coils"/>
    </source>
</evidence>
<dbReference type="InterPro" id="IPR007276">
    <property type="entry name" value="Nop14"/>
</dbReference>
<evidence type="ECO:0000256" key="4">
    <source>
        <dbReference type="ARBA" id="ARBA00022552"/>
    </source>
</evidence>
<keyword evidence="3" id="KW-0690">Ribosome biogenesis</keyword>
<evidence type="ECO:0008006" key="11">
    <source>
        <dbReference type="Google" id="ProtNLM"/>
    </source>
</evidence>
<keyword evidence="7" id="KW-0175">Coiled coil</keyword>
<dbReference type="Proteomes" id="UP001590950">
    <property type="component" value="Unassembled WGS sequence"/>
</dbReference>
<feature type="region of interest" description="Disordered" evidence="8">
    <location>
        <begin position="356"/>
        <end position="387"/>
    </location>
</feature>
<evidence type="ECO:0000256" key="3">
    <source>
        <dbReference type="ARBA" id="ARBA00022517"/>
    </source>
</evidence>
<comment type="function">
    <text evidence="6">Involved in nucleolar processing of pre-18S ribosomal RNA. Has a role in the nuclear export of 40S pre-ribosomal subunit to the cytoplasm.</text>
</comment>
<evidence type="ECO:0000256" key="8">
    <source>
        <dbReference type="SAM" id="MobiDB-lite"/>
    </source>
</evidence>
<dbReference type="PANTHER" id="PTHR23183">
    <property type="entry name" value="NOP14"/>
    <property type="match status" value="1"/>
</dbReference>
<proteinExistence type="inferred from homology"/>
<keyword evidence="4" id="KW-0698">rRNA processing</keyword>
<keyword evidence="10" id="KW-1185">Reference proteome</keyword>
<gene>
    <name evidence="9" type="ORF">N7G274_005669</name>
</gene>
<dbReference type="EMBL" id="JBEFKJ010000017">
    <property type="protein sequence ID" value="KAL2041287.1"/>
    <property type="molecule type" value="Genomic_DNA"/>
</dbReference>
<comment type="similarity">
    <text evidence="2">Belongs to the NOP14 family.</text>
</comment>
<comment type="subcellular location">
    <subcellularLocation>
        <location evidence="1">Nucleus</location>
        <location evidence="1">Nucleolus</location>
    </subcellularLocation>
</comment>
<evidence type="ECO:0000256" key="2">
    <source>
        <dbReference type="ARBA" id="ARBA00007466"/>
    </source>
</evidence>
<dbReference type="PANTHER" id="PTHR23183:SF0">
    <property type="entry name" value="NUCLEOLAR PROTEIN 14"/>
    <property type="match status" value="1"/>
</dbReference>
<feature type="compositionally biased region" description="Basic and acidic residues" evidence="8">
    <location>
        <begin position="130"/>
        <end position="144"/>
    </location>
</feature>
<sequence>MAPSQLKRLKLSLREQGVVGPQKSKKQKKQASQSGALKESKIQRNAALQEIRERFNPFEVKATPKTKYEFANNRTIAGRVAKGAVSRPGVTKGLGEENRRRTLLVEMQRRKKVGGILDRRFGENDPTMTPEEKALERFVEEKQRNNRKGSLFDLEDAEDDDELTHFGQALSFNRSAEVDDFNEADLGGPDEEGPDGSAGERPQKRRRLQNTATSSEDCSDGGDNVGSEIRKSKKEIMAEVIAKSKLHKYERQQAKEDDDDLRAELDKSLPDLYALMSAPTRLGSPPLAPNASMNPDSLALLNGTERSKADKEYDERLRQLAMEQRAKPTLRTLTEEEKLQREVQRLKELEGQRLRRMKGELGESDLEAEEEVQALNGEGDPTDEEYNFGLGPGLVEERQSRGLGVEDEDEFVIEDNLLASGSDFDTSDADEVDEAGTESSDDDDQEFVQGLLSSEDAEREGFGFSKDEAGIAMANGATGELAYTYRCPETHDDLLEIVRHIAVQDLPTVVQRIRALYHPKLASENKAKLATFAKILVDHTSYLANQPKHPPFAVLEALIRHIHSLAKTFPEEIGRQFRSHLKSFHELRPNAPTPGDLIVLTAIASVFPTSDHFHQVVTPAILCMTRYLGQNIPQSLSDLVVGTYLVTLCLQYQKLSKRYMPEVVNYTLNTLWALSPGRTKQARIGSFPHHSLPEALRLSSATAASRQLHFWDVVPKMNGNGGRNSVEGKGREEVDDDDVNESLKAALQDTHIALINNMIDLWAGKAAFCEAFATVHMKLQQLGSDSALGYLRAVTETRLCETSFKLNRHLQESMAARTPLRLHKHKPLAIKTSIPKFEESYNPDKHYDLDRDRAEMSKLKAEYKRERKGALRELRKDANFIARENLREKKERDSAYEKKYKRLVAEIQGEEGKEAKNYEREKGMRKGRK</sequence>
<feature type="compositionally biased region" description="Acidic residues" evidence="8">
    <location>
        <begin position="178"/>
        <end position="194"/>
    </location>
</feature>